<sequence>MDDQTVVNRKKYGYHNYLSSYAILHPDGVYVYKTNHPEAVDHYVFVRYEIGSEAKSTNYEIRHNEKGCYKLTNFVVESMGSMGNHDWIEVTFGKDCVAGRAIVEHRLTEEEPFSAINVYWYNKYSDDPENPPTCNPVMYRYHVIFTLSKDPAENVKQMIQKYVEENNIRGLSKYDPAGWVVGLTETSKDLQER</sequence>
<proteinExistence type="predicted"/>
<protein>
    <submittedName>
        <fullName evidence="1">Uncharacterized protein</fullName>
    </submittedName>
</protein>
<accession>K1R603</accession>
<dbReference type="AlphaFoldDB" id="K1R603"/>
<dbReference type="HOGENOM" id="CLU_1410094_0_0_1"/>
<dbReference type="EMBL" id="JH818174">
    <property type="protein sequence ID" value="EKC36630.1"/>
    <property type="molecule type" value="Genomic_DNA"/>
</dbReference>
<gene>
    <name evidence="1" type="ORF">CGI_10014542</name>
</gene>
<reference evidence="1" key="1">
    <citation type="journal article" date="2012" name="Nature">
        <title>The oyster genome reveals stress adaptation and complexity of shell formation.</title>
        <authorList>
            <person name="Zhang G."/>
            <person name="Fang X."/>
            <person name="Guo X."/>
            <person name="Li L."/>
            <person name="Luo R."/>
            <person name="Xu F."/>
            <person name="Yang P."/>
            <person name="Zhang L."/>
            <person name="Wang X."/>
            <person name="Qi H."/>
            <person name="Xiong Z."/>
            <person name="Que H."/>
            <person name="Xie Y."/>
            <person name="Holland P.W."/>
            <person name="Paps J."/>
            <person name="Zhu Y."/>
            <person name="Wu F."/>
            <person name="Chen Y."/>
            <person name="Wang J."/>
            <person name="Peng C."/>
            <person name="Meng J."/>
            <person name="Yang L."/>
            <person name="Liu J."/>
            <person name="Wen B."/>
            <person name="Zhang N."/>
            <person name="Huang Z."/>
            <person name="Zhu Q."/>
            <person name="Feng Y."/>
            <person name="Mount A."/>
            <person name="Hedgecock D."/>
            <person name="Xu Z."/>
            <person name="Liu Y."/>
            <person name="Domazet-Loso T."/>
            <person name="Du Y."/>
            <person name="Sun X."/>
            <person name="Zhang S."/>
            <person name="Liu B."/>
            <person name="Cheng P."/>
            <person name="Jiang X."/>
            <person name="Li J."/>
            <person name="Fan D."/>
            <person name="Wang W."/>
            <person name="Fu W."/>
            <person name="Wang T."/>
            <person name="Wang B."/>
            <person name="Zhang J."/>
            <person name="Peng Z."/>
            <person name="Li Y."/>
            <person name="Li N."/>
            <person name="Wang J."/>
            <person name="Chen M."/>
            <person name="He Y."/>
            <person name="Tan F."/>
            <person name="Song X."/>
            <person name="Zheng Q."/>
            <person name="Huang R."/>
            <person name="Yang H."/>
            <person name="Du X."/>
            <person name="Chen L."/>
            <person name="Yang M."/>
            <person name="Gaffney P.M."/>
            <person name="Wang S."/>
            <person name="Luo L."/>
            <person name="She Z."/>
            <person name="Ming Y."/>
            <person name="Huang W."/>
            <person name="Zhang S."/>
            <person name="Huang B."/>
            <person name="Zhang Y."/>
            <person name="Qu T."/>
            <person name="Ni P."/>
            <person name="Miao G."/>
            <person name="Wang J."/>
            <person name="Wang Q."/>
            <person name="Steinberg C.E."/>
            <person name="Wang H."/>
            <person name="Li N."/>
            <person name="Qian L."/>
            <person name="Zhang G."/>
            <person name="Li Y."/>
            <person name="Yang H."/>
            <person name="Liu X."/>
            <person name="Wang J."/>
            <person name="Yin Y."/>
            <person name="Wang J."/>
        </authorList>
    </citation>
    <scope>NUCLEOTIDE SEQUENCE [LARGE SCALE GENOMIC DNA]</scope>
    <source>
        <strain evidence="1">05x7-T-G4-1.051#20</strain>
    </source>
</reference>
<evidence type="ECO:0000313" key="1">
    <source>
        <dbReference type="EMBL" id="EKC36630.1"/>
    </source>
</evidence>
<name>K1R603_MAGGI</name>
<organism evidence="1">
    <name type="scientific">Magallana gigas</name>
    <name type="common">Pacific oyster</name>
    <name type="synonym">Crassostrea gigas</name>
    <dbReference type="NCBI Taxonomy" id="29159"/>
    <lineage>
        <taxon>Eukaryota</taxon>
        <taxon>Metazoa</taxon>
        <taxon>Spiralia</taxon>
        <taxon>Lophotrochozoa</taxon>
        <taxon>Mollusca</taxon>
        <taxon>Bivalvia</taxon>
        <taxon>Autobranchia</taxon>
        <taxon>Pteriomorphia</taxon>
        <taxon>Ostreida</taxon>
        <taxon>Ostreoidea</taxon>
        <taxon>Ostreidae</taxon>
        <taxon>Magallana</taxon>
    </lineage>
</organism>
<dbReference type="InParanoid" id="K1R603"/>